<name>F8A5W8_CELGA</name>
<gene>
    <name evidence="2" type="ordered locus">Celgi_2915</name>
</gene>
<dbReference type="SUPFAM" id="SSF55729">
    <property type="entry name" value="Acyl-CoA N-acyltransferases (Nat)"/>
    <property type="match status" value="1"/>
</dbReference>
<sequence>MNLTTERLLLRPFRADDGEALHAYLSHPDAVRYEPYGPHTRQESARAAADRAHDERFVAVCLADGTLVGNLYVAPEGPPQWRTWTVGYVMNPGHWGHGYATEAVRALLTELFVVRGAHRVVARCDPRNTASWRLLVRVGMRREAHVLQGASFTTAPDGTPVWHDTYQYAVLASEWGGEALEPGRMDG</sequence>
<dbReference type="PROSITE" id="PS51186">
    <property type="entry name" value="GNAT"/>
    <property type="match status" value="1"/>
</dbReference>
<proteinExistence type="predicted"/>
<dbReference type="GO" id="GO:0016747">
    <property type="term" value="F:acyltransferase activity, transferring groups other than amino-acyl groups"/>
    <property type="evidence" value="ECO:0007669"/>
    <property type="project" value="InterPro"/>
</dbReference>
<dbReference type="HOGENOM" id="CLU_013985_3_6_11"/>
<dbReference type="eggNOG" id="COG1670">
    <property type="taxonomic scope" value="Bacteria"/>
</dbReference>
<keyword evidence="3" id="KW-1185">Reference proteome</keyword>
<dbReference type="PANTHER" id="PTHR43792:SF1">
    <property type="entry name" value="N-ACETYLTRANSFERASE DOMAIN-CONTAINING PROTEIN"/>
    <property type="match status" value="1"/>
</dbReference>
<reference evidence="3" key="1">
    <citation type="submission" date="2011-04" db="EMBL/GenBank/DDBJ databases">
        <title>Complete sequence of Cellvibrio gilvus ATCC 13127.</title>
        <authorList>
            <person name="Lucas S."/>
            <person name="Han J."/>
            <person name="Lapidus A."/>
            <person name="Cheng J.-F."/>
            <person name="Goodwin L."/>
            <person name="Pitluck S."/>
            <person name="Peters L."/>
            <person name="Munk A."/>
            <person name="Detter J.C."/>
            <person name="Han C."/>
            <person name="Tapia R."/>
            <person name="Land M."/>
            <person name="Hauser L."/>
            <person name="Kyrpides N."/>
            <person name="Ivanova N."/>
            <person name="Ovchinnikova G."/>
            <person name="Pagani I."/>
            <person name="Mead D."/>
            <person name="Brumm P."/>
            <person name="Woyke T."/>
        </authorList>
    </citation>
    <scope>NUCLEOTIDE SEQUENCE [LARGE SCALE GENOMIC DNA]</scope>
    <source>
        <strain evidence="3">ATCC 13127 / NRRL B-14078</strain>
    </source>
</reference>
<dbReference type="KEGG" id="cga:Celgi_2915"/>
<evidence type="ECO:0000313" key="2">
    <source>
        <dbReference type="EMBL" id="AEI13408.1"/>
    </source>
</evidence>
<keyword evidence="2" id="KW-0808">Transferase</keyword>
<dbReference type="InterPro" id="IPR016181">
    <property type="entry name" value="Acyl_CoA_acyltransferase"/>
</dbReference>
<protein>
    <submittedName>
        <fullName evidence="2">GCN5-related N-acetyltransferase</fullName>
    </submittedName>
</protein>
<dbReference type="Gene3D" id="3.40.630.30">
    <property type="match status" value="1"/>
</dbReference>
<accession>F8A5W8</accession>
<evidence type="ECO:0000259" key="1">
    <source>
        <dbReference type="PROSITE" id="PS51186"/>
    </source>
</evidence>
<feature type="domain" description="N-acetyltransferase" evidence="1">
    <location>
        <begin position="8"/>
        <end position="166"/>
    </location>
</feature>
<organism evidence="2 3">
    <name type="scientific">Cellulomonas gilvus (strain ATCC 13127 / NRRL B-14078)</name>
    <name type="common">Cellvibrio gilvus</name>
    <dbReference type="NCBI Taxonomy" id="593907"/>
    <lineage>
        <taxon>Bacteria</taxon>
        <taxon>Bacillati</taxon>
        <taxon>Actinomycetota</taxon>
        <taxon>Actinomycetes</taxon>
        <taxon>Micrococcales</taxon>
        <taxon>Cellulomonadaceae</taxon>
        <taxon>Cellulomonas</taxon>
    </lineage>
</organism>
<dbReference type="AlphaFoldDB" id="F8A5W8"/>
<dbReference type="Pfam" id="PF13302">
    <property type="entry name" value="Acetyltransf_3"/>
    <property type="match status" value="1"/>
</dbReference>
<dbReference type="InterPro" id="IPR051531">
    <property type="entry name" value="N-acetyltransferase"/>
</dbReference>
<evidence type="ECO:0000313" key="3">
    <source>
        <dbReference type="Proteomes" id="UP000000485"/>
    </source>
</evidence>
<dbReference type="Proteomes" id="UP000000485">
    <property type="component" value="Chromosome"/>
</dbReference>
<dbReference type="EMBL" id="CP002665">
    <property type="protein sequence ID" value="AEI13408.1"/>
    <property type="molecule type" value="Genomic_DNA"/>
</dbReference>
<dbReference type="RefSeq" id="WP_013884925.1">
    <property type="nucleotide sequence ID" value="NC_015671.1"/>
</dbReference>
<dbReference type="STRING" id="593907.Celgi_2915"/>
<dbReference type="InterPro" id="IPR000182">
    <property type="entry name" value="GNAT_dom"/>
</dbReference>
<dbReference type="PANTHER" id="PTHR43792">
    <property type="entry name" value="GNAT FAMILY, PUTATIVE (AFU_ORTHOLOGUE AFUA_3G00765)-RELATED-RELATED"/>
    <property type="match status" value="1"/>
</dbReference>